<comment type="caution">
    <text evidence="4">The sequence shown here is derived from an EMBL/GenBank/DDBJ whole genome shotgun (WGS) entry which is preliminary data.</text>
</comment>
<protein>
    <submittedName>
        <fullName evidence="4">Secreted RxLR effector peptide protein</fullName>
    </submittedName>
</protein>
<feature type="transmembrane region" description="Helical" evidence="2">
    <location>
        <begin position="497"/>
        <end position="514"/>
    </location>
</feature>
<sequence>MTSLYFVTLLVAVVLLANLESISSFEPTSADYPTVIISSIANQYNDVAPKRLLRRYREDEEERTIAGGTVSGLATKLKDSASTLAKKMVGMNKYEVQVVSNLNLGRVADTLTDSGLTKLADDIKQLNSKHIIKKVSVIGILTAKYGDDGLSMALVTAQKKATDPSHALQIQALRTDQLTRWKKGGNSVDAVVKLLKINDDGYHMFVSKQLEVLDDYIKFVNPEKYDQTSLAKTLIKAFGTEDKVLMRLADGKYHGFRYDRLENSLMSKWAGESRSPANVFQWLQLNDNLDDAFSINNLIKITSYADDFNQKNPTTAKPTIELYTNHFQEADVVEELLSVMLNPVTKSVAEKLQSQQLQGWIVSGRSVDDVLTILKFARTDDAAIVSRKLDMLEEFVKLNGGDQNLIKILTKRLGGRTVALILEKASPTAEATTLQKRQFSVWVNGGVGPDNFMSYIWKTSASPTTKEEKSIAAKFKAMVPRTDTGLELKPLIVLNNLFRIILLPTIAYLWMILIRKKCIAALERDRLFEPLSPDDINLGEDDWLLGLASDTEGDEDNILYDMDNDEGMNDLSDEPRDGGDDIDHEDFPIPASTAPIRIQSRYQLCLDWEKNNWVTSNKRDGRPMMSIVLATCY</sequence>
<feature type="signal peptide" evidence="3">
    <location>
        <begin position="1"/>
        <end position="24"/>
    </location>
</feature>
<keyword evidence="2" id="KW-0472">Membrane</keyword>
<keyword evidence="3" id="KW-0732">Signal</keyword>
<dbReference type="EMBL" id="NCKW01016898">
    <property type="protein sequence ID" value="POM60304.1"/>
    <property type="molecule type" value="Genomic_DNA"/>
</dbReference>
<gene>
    <name evidence="4" type="ORF">PHPALM_30856</name>
</gene>
<evidence type="ECO:0000313" key="5">
    <source>
        <dbReference type="Proteomes" id="UP000237271"/>
    </source>
</evidence>
<evidence type="ECO:0000256" key="2">
    <source>
        <dbReference type="SAM" id="Phobius"/>
    </source>
</evidence>
<feature type="region of interest" description="Disordered" evidence="1">
    <location>
        <begin position="564"/>
        <end position="589"/>
    </location>
</feature>
<keyword evidence="5" id="KW-1185">Reference proteome</keyword>
<keyword evidence="2" id="KW-0812">Transmembrane</keyword>
<accession>A0A2P4X426</accession>
<evidence type="ECO:0000313" key="4">
    <source>
        <dbReference type="EMBL" id="POM60304.1"/>
    </source>
</evidence>
<evidence type="ECO:0000256" key="3">
    <source>
        <dbReference type="SAM" id="SignalP"/>
    </source>
</evidence>
<dbReference type="OrthoDB" id="126417at2759"/>
<dbReference type="AlphaFoldDB" id="A0A2P4X426"/>
<proteinExistence type="predicted"/>
<feature type="compositionally biased region" description="Basic and acidic residues" evidence="1">
    <location>
        <begin position="573"/>
        <end position="587"/>
    </location>
</feature>
<dbReference type="Proteomes" id="UP000237271">
    <property type="component" value="Unassembled WGS sequence"/>
</dbReference>
<organism evidence="4 5">
    <name type="scientific">Phytophthora palmivora</name>
    <dbReference type="NCBI Taxonomy" id="4796"/>
    <lineage>
        <taxon>Eukaryota</taxon>
        <taxon>Sar</taxon>
        <taxon>Stramenopiles</taxon>
        <taxon>Oomycota</taxon>
        <taxon>Peronosporomycetes</taxon>
        <taxon>Peronosporales</taxon>
        <taxon>Peronosporaceae</taxon>
        <taxon>Phytophthora</taxon>
    </lineage>
</organism>
<feature type="chain" id="PRO_5015132014" evidence="3">
    <location>
        <begin position="25"/>
        <end position="633"/>
    </location>
</feature>
<name>A0A2P4X426_9STRA</name>
<reference evidence="4 5" key="1">
    <citation type="journal article" date="2017" name="Genome Biol. Evol.">
        <title>Phytophthora megakarya and P. palmivora, closely related causal agents of cacao black pod rot, underwent increases in genome sizes and gene numbers by different mechanisms.</title>
        <authorList>
            <person name="Ali S.S."/>
            <person name="Shao J."/>
            <person name="Lary D.J."/>
            <person name="Kronmiller B."/>
            <person name="Shen D."/>
            <person name="Strem M.D."/>
            <person name="Amoako-Attah I."/>
            <person name="Akrofi A.Y."/>
            <person name="Begoude B.A."/>
            <person name="Ten Hoopen G.M."/>
            <person name="Coulibaly K."/>
            <person name="Kebe B.I."/>
            <person name="Melnick R.L."/>
            <person name="Guiltinan M.J."/>
            <person name="Tyler B.M."/>
            <person name="Meinhardt L.W."/>
            <person name="Bailey B.A."/>
        </authorList>
    </citation>
    <scope>NUCLEOTIDE SEQUENCE [LARGE SCALE GENOMIC DNA]</scope>
    <source>
        <strain evidence="5">sbr112.9</strain>
    </source>
</reference>
<evidence type="ECO:0000256" key="1">
    <source>
        <dbReference type="SAM" id="MobiDB-lite"/>
    </source>
</evidence>
<keyword evidence="2" id="KW-1133">Transmembrane helix</keyword>